<feature type="compositionally biased region" description="Basic and acidic residues" evidence="1">
    <location>
        <begin position="1"/>
        <end position="16"/>
    </location>
</feature>
<evidence type="ECO:0000256" key="1">
    <source>
        <dbReference type="SAM" id="MobiDB-lite"/>
    </source>
</evidence>
<sequence>MQIPDGVHKPKAHMDTENEEEVEDNEKCLGTDAVTMILAAAFMKAKLQEVKVNVWKEKQKMKRWKPVGC</sequence>
<organism evidence="2 3">
    <name type="scientific">Papaver atlanticum</name>
    <dbReference type="NCBI Taxonomy" id="357466"/>
    <lineage>
        <taxon>Eukaryota</taxon>
        <taxon>Viridiplantae</taxon>
        <taxon>Streptophyta</taxon>
        <taxon>Embryophyta</taxon>
        <taxon>Tracheophyta</taxon>
        <taxon>Spermatophyta</taxon>
        <taxon>Magnoliopsida</taxon>
        <taxon>Ranunculales</taxon>
        <taxon>Papaveraceae</taxon>
        <taxon>Papaveroideae</taxon>
        <taxon>Papaver</taxon>
    </lineage>
</organism>
<keyword evidence="3" id="KW-1185">Reference proteome</keyword>
<evidence type="ECO:0000313" key="3">
    <source>
        <dbReference type="Proteomes" id="UP001202328"/>
    </source>
</evidence>
<protein>
    <submittedName>
        <fullName evidence="2">Uncharacterized protein</fullName>
    </submittedName>
</protein>
<accession>A0AAD4XS43</accession>
<proteinExistence type="predicted"/>
<dbReference type="Proteomes" id="UP001202328">
    <property type="component" value="Unassembled WGS sequence"/>
</dbReference>
<gene>
    <name evidence="2" type="ORF">MKW98_016108</name>
</gene>
<feature type="region of interest" description="Disordered" evidence="1">
    <location>
        <begin position="1"/>
        <end position="25"/>
    </location>
</feature>
<comment type="caution">
    <text evidence="2">The sequence shown here is derived from an EMBL/GenBank/DDBJ whole genome shotgun (WGS) entry which is preliminary data.</text>
</comment>
<dbReference type="AlphaFoldDB" id="A0AAD4XS43"/>
<reference evidence="2" key="1">
    <citation type="submission" date="2022-04" db="EMBL/GenBank/DDBJ databases">
        <title>A functionally conserved STORR gene fusion in Papaver species that diverged 16.8 million years ago.</title>
        <authorList>
            <person name="Catania T."/>
        </authorList>
    </citation>
    <scope>NUCLEOTIDE SEQUENCE</scope>
    <source>
        <strain evidence="2">S-188037</strain>
    </source>
</reference>
<name>A0AAD4XS43_9MAGN</name>
<evidence type="ECO:0000313" key="2">
    <source>
        <dbReference type="EMBL" id="KAI3938603.1"/>
    </source>
</evidence>
<dbReference type="EMBL" id="JAJJMB010005516">
    <property type="protein sequence ID" value="KAI3938603.1"/>
    <property type="molecule type" value="Genomic_DNA"/>
</dbReference>